<dbReference type="Proteomes" id="UP000746584">
    <property type="component" value="Unassembled WGS sequence"/>
</dbReference>
<sequence>MLFITVLTVNLGELALRCCLASYAGGMARTARLTPAELAPAPWPDVPSVDPSGEIARLFVLRLREEIGGRSLRAVGDQTGVHNATLVKILHGNAWPDLATISRLEVGLNAELYSSTSVRGTHSSSSGS</sequence>
<protein>
    <recommendedName>
        <fullName evidence="5">HTH cro/C1-type domain-containing protein</fullName>
    </recommendedName>
</protein>
<dbReference type="Proteomes" id="UP000648535">
    <property type="component" value="Unassembled WGS sequence"/>
</dbReference>
<evidence type="ECO:0008006" key="5">
    <source>
        <dbReference type="Google" id="ProtNLM"/>
    </source>
</evidence>
<reference evidence="1" key="2">
    <citation type="submission" date="2020-09" db="EMBL/GenBank/DDBJ databases">
        <authorList>
            <person name="Sun Q."/>
            <person name="Ohkuma M."/>
        </authorList>
    </citation>
    <scope>NUCLEOTIDE SEQUENCE</scope>
    <source>
        <strain evidence="1">JCM 1480</strain>
    </source>
</reference>
<name>A0A8H9L1G2_9MICO</name>
<evidence type="ECO:0000313" key="3">
    <source>
        <dbReference type="Proteomes" id="UP000648535"/>
    </source>
</evidence>
<reference evidence="2 4" key="3">
    <citation type="submission" date="2021-01" db="EMBL/GenBank/DDBJ databases">
        <title>Sequencing the genomes of 1000 actinobacteria strains.</title>
        <authorList>
            <person name="Klenk H.-P."/>
        </authorList>
    </citation>
    <scope>NUCLEOTIDE SEQUENCE [LARGE SCALE GENOMIC DNA]</scope>
    <source>
        <strain evidence="2 4">DSM 20542</strain>
    </source>
</reference>
<dbReference type="EMBL" id="JAFBCG010000001">
    <property type="protein sequence ID" value="MBM7803360.1"/>
    <property type="molecule type" value="Genomic_DNA"/>
</dbReference>
<accession>A0A8H9L1G2</accession>
<gene>
    <name evidence="1" type="ORF">GCM10009769_27490</name>
    <name evidence="2" type="ORF">JOE58_002611</name>
</gene>
<comment type="caution">
    <text evidence="1">The sequence shown here is derived from an EMBL/GenBank/DDBJ whole genome shotgun (WGS) entry which is preliminary data.</text>
</comment>
<evidence type="ECO:0000313" key="4">
    <source>
        <dbReference type="Proteomes" id="UP000746584"/>
    </source>
</evidence>
<evidence type="ECO:0000313" key="1">
    <source>
        <dbReference type="EMBL" id="GGL07758.1"/>
    </source>
</evidence>
<keyword evidence="4" id="KW-1185">Reference proteome</keyword>
<organism evidence="1 3">
    <name type="scientific">Curtobacterium luteum</name>
    <dbReference type="NCBI Taxonomy" id="33881"/>
    <lineage>
        <taxon>Bacteria</taxon>
        <taxon>Bacillati</taxon>
        <taxon>Actinomycetota</taxon>
        <taxon>Actinomycetes</taxon>
        <taxon>Micrococcales</taxon>
        <taxon>Microbacteriaceae</taxon>
        <taxon>Curtobacterium</taxon>
    </lineage>
</organism>
<evidence type="ECO:0000313" key="2">
    <source>
        <dbReference type="EMBL" id="MBM7803360.1"/>
    </source>
</evidence>
<dbReference type="RefSeq" id="WP_175328930.1">
    <property type="nucleotide sequence ID" value="NZ_BMOI01000013.1"/>
</dbReference>
<proteinExistence type="predicted"/>
<dbReference type="InterPro" id="IPR010982">
    <property type="entry name" value="Lambda_DNA-bd_dom_sf"/>
</dbReference>
<dbReference type="SUPFAM" id="SSF47413">
    <property type="entry name" value="lambda repressor-like DNA-binding domains"/>
    <property type="match status" value="1"/>
</dbReference>
<reference evidence="1" key="1">
    <citation type="journal article" date="2014" name="Int. J. Syst. Evol. Microbiol.">
        <title>Complete genome sequence of Corynebacterium casei LMG S-19264T (=DSM 44701T), isolated from a smear-ripened cheese.</title>
        <authorList>
            <consortium name="US DOE Joint Genome Institute (JGI-PGF)"/>
            <person name="Walter F."/>
            <person name="Albersmeier A."/>
            <person name="Kalinowski J."/>
            <person name="Ruckert C."/>
        </authorList>
    </citation>
    <scope>NUCLEOTIDE SEQUENCE</scope>
    <source>
        <strain evidence="1">JCM 1480</strain>
    </source>
</reference>
<dbReference type="GO" id="GO:0003677">
    <property type="term" value="F:DNA binding"/>
    <property type="evidence" value="ECO:0007669"/>
    <property type="project" value="InterPro"/>
</dbReference>
<dbReference type="EMBL" id="BMOI01000013">
    <property type="protein sequence ID" value="GGL07758.1"/>
    <property type="molecule type" value="Genomic_DNA"/>
</dbReference>
<dbReference type="AlphaFoldDB" id="A0A8H9L1G2"/>